<dbReference type="Proteomes" id="UP001251528">
    <property type="component" value="Unassembled WGS sequence"/>
</dbReference>
<accession>A0AAJ0CZY7</accession>
<gene>
    <name evidence="3" type="ORF">QQS21_000347</name>
</gene>
<feature type="chain" id="PRO_5042575032" description="AB hydrolase-1 domain-containing protein" evidence="1">
    <location>
        <begin position="21"/>
        <end position="392"/>
    </location>
</feature>
<evidence type="ECO:0000256" key="1">
    <source>
        <dbReference type="SAM" id="SignalP"/>
    </source>
</evidence>
<dbReference type="SUPFAM" id="SSF53474">
    <property type="entry name" value="alpha/beta-Hydrolases"/>
    <property type="match status" value="1"/>
</dbReference>
<feature type="domain" description="AB hydrolase-1" evidence="2">
    <location>
        <begin position="107"/>
        <end position="370"/>
    </location>
</feature>
<keyword evidence="4" id="KW-1185">Reference proteome</keyword>
<dbReference type="EMBL" id="JASWJB010000003">
    <property type="protein sequence ID" value="KAK2616735.1"/>
    <property type="molecule type" value="Genomic_DNA"/>
</dbReference>
<dbReference type="InterPro" id="IPR029058">
    <property type="entry name" value="AB_hydrolase_fold"/>
</dbReference>
<evidence type="ECO:0000259" key="2">
    <source>
        <dbReference type="Pfam" id="PF12697"/>
    </source>
</evidence>
<dbReference type="InterPro" id="IPR000073">
    <property type="entry name" value="AB_hydrolase_1"/>
</dbReference>
<feature type="signal peptide" evidence="1">
    <location>
        <begin position="1"/>
        <end position="20"/>
    </location>
</feature>
<comment type="caution">
    <text evidence="3">The sequence shown here is derived from an EMBL/GenBank/DDBJ whole genome shotgun (WGS) entry which is preliminary data.</text>
</comment>
<protein>
    <recommendedName>
        <fullName evidence="2">AB hydrolase-1 domain-containing protein</fullName>
    </recommendedName>
</protein>
<dbReference type="Gene3D" id="3.40.50.1820">
    <property type="entry name" value="alpha/beta hydrolase"/>
    <property type="match status" value="1"/>
</dbReference>
<proteinExistence type="predicted"/>
<organism evidence="3 4">
    <name type="scientific">Conoideocrella luteorostrata</name>
    <dbReference type="NCBI Taxonomy" id="1105319"/>
    <lineage>
        <taxon>Eukaryota</taxon>
        <taxon>Fungi</taxon>
        <taxon>Dikarya</taxon>
        <taxon>Ascomycota</taxon>
        <taxon>Pezizomycotina</taxon>
        <taxon>Sordariomycetes</taxon>
        <taxon>Hypocreomycetidae</taxon>
        <taxon>Hypocreales</taxon>
        <taxon>Clavicipitaceae</taxon>
        <taxon>Conoideocrella</taxon>
    </lineage>
</organism>
<dbReference type="AlphaFoldDB" id="A0AAJ0CZY7"/>
<evidence type="ECO:0000313" key="3">
    <source>
        <dbReference type="EMBL" id="KAK2616735.1"/>
    </source>
</evidence>
<name>A0AAJ0CZY7_9HYPO</name>
<sequence length="392" mass="43028">MALVLGAIAVILHLLKPVKASLNFSATCIDLVIPVNVSANSSVYDGPKIDSNIDTADWMWDIYTWSHPDVMNRTKGTVEIRETLDISAKLCVPRRGRKSDILQIATHGLGFDKRYWDVQVHAEEYSYVNAAIKQGYSILTYDRVGNGHSSKPDAYVVAQESVAVEVLRELTRLARNGDLAKASKMKHSRRNPICAYRPNKIVHVGHSFGSAITVALLSLYGNVSDGALMTSFMLGSQTGLAKFSEFGFEFAPQHDSRRFGDRSSGYLVQATQTNIQQIYLRKGSFKPEVLRYAELIKQTTSVGEIVTTGVLLGHPAPLFSGPIQFFVGEEDIPVCGGDCRNRYSLEVLKVLYPVAADISVYLQPGTGHGLALSTNATAGYEVMFSYLESHGL</sequence>
<keyword evidence="1" id="KW-0732">Signal</keyword>
<reference evidence="3" key="1">
    <citation type="submission" date="2023-06" db="EMBL/GenBank/DDBJ databases">
        <title>Conoideocrella luteorostrata (Hypocreales: Clavicipitaceae), a potential biocontrol fungus for elongate hemlock scale in United States Christmas tree production areas.</title>
        <authorList>
            <person name="Barrett H."/>
            <person name="Lovett B."/>
            <person name="Macias A.M."/>
            <person name="Stajich J.E."/>
            <person name="Kasson M.T."/>
        </authorList>
    </citation>
    <scope>NUCLEOTIDE SEQUENCE</scope>
    <source>
        <strain evidence="3">ARSEF 14590</strain>
    </source>
</reference>
<dbReference type="Pfam" id="PF12697">
    <property type="entry name" value="Abhydrolase_6"/>
    <property type="match status" value="1"/>
</dbReference>
<evidence type="ECO:0000313" key="4">
    <source>
        <dbReference type="Proteomes" id="UP001251528"/>
    </source>
</evidence>